<evidence type="ECO:0000256" key="2">
    <source>
        <dbReference type="ARBA" id="ARBA00022448"/>
    </source>
</evidence>
<accession>A0A2T0LHA3</accession>
<feature type="transmembrane region" description="Helical" evidence="7">
    <location>
        <begin position="84"/>
        <end position="105"/>
    </location>
</feature>
<name>A0A2T0LHA3_9BACL</name>
<reference evidence="9 10" key="1">
    <citation type="submission" date="2018-03" db="EMBL/GenBank/DDBJ databases">
        <title>Genomic Encyclopedia of Archaeal and Bacterial Type Strains, Phase II (KMG-II): from individual species to whole genera.</title>
        <authorList>
            <person name="Goeker M."/>
        </authorList>
    </citation>
    <scope>NUCLEOTIDE SEQUENCE [LARGE SCALE GENOMIC DNA]</scope>
    <source>
        <strain evidence="9 10">DSM 44946</strain>
    </source>
</reference>
<dbReference type="InterPro" id="IPR020846">
    <property type="entry name" value="MFS_dom"/>
</dbReference>
<sequence>MIFTMAVFALFANAAVSTIHVSSPFFAKDLGFGVTGFGWMTAAIGIGALLFSVITIANPRPVMTLYTCFLQGVFFLLVSFVDRFWLVILLFVLIGFQESAVNVIAPSVNHSMIPKKMLGRVISVMILVMTGSQPISQALAGWAMKWIGPQSIFLYAGLLEMIAAVIVFLFPFVRRFQVNKKESAETETV</sequence>
<evidence type="ECO:0000256" key="6">
    <source>
        <dbReference type="ARBA" id="ARBA00023136"/>
    </source>
</evidence>
<keyword evidence="3" id="KW-1003">Cell membrane</keyword>
<proteinExistence type="predicted"/>
<dbReference type="Proteomes" id="UP000237797">
    <property type="component" value="Unassembled WGS sequence"/>
</dbReference>
<keyword evidence="2" id="KW-0813">Transport</keyword>
<evidence type="ECO:0000313" key="9">
    <source>
        <dbReference type="EMBL" id="PRX41721.1"/>
    </source>
</evidence>
<evidence type="ECO:0000256" key="1">
    <source>
        <dbReference type="ARBA" id="ARBA00004651"/>
    </source>
</evidence>
<evidence type="ECO:0000256" key="3">
    <source>
        <dbReference type="ARBA" id="ARBA00022475"/>
    </source>
</evidence>
<protein>
    <submittedName>
        <fullName evidence="9">MFS transporter</fullName>
    </submittedName>
</protein>
<dbReference type="InterPro" id="IPR036259">
    <property type="entry name" value="MFS_trans_sf"/>
</dbReference>
<dbReference type="AlphaFoldDB" id="A0A2T0LHA3"/>
<comment type="caution">
    <text evidence="9">The sequence shown here is derived from an EMBL/GenBank/DDBJ whole genome shotgun (WGS) entry which is preliminary data.</text>
</comment>
<evidence type="ECO:0000256" key="7">
    <source>
        <dbReference type="SAM" id="Phobius"/>
    </source>
</evidence>
<dbReference type="PANTHER" id="PTHR23513">
    <property type="entry name" value="INTEGRAL MEMBRANE EFFLUX PROTEIN-RELATED"/>
    <property type="match status" value="1"/>
</dbReference>
<dbReference type="SUPFAM" id="SSF103473">
    <property type="entry name" value="MFS general substrate transporter"/>
    <property type="match status" value="1"/>
</dbReference>
<keyword evidence="6 7" id="KW-0472">Membrane</keyword>
<dbReference type="GO" id="GO:0022857">
    <property type="term" value="F:transmembrane transporter activity"/>
    <property type="evidence" value="ECO:0007669"/>
    <property type="project" value="InterPro"/>
</dbReference>
<dbReference type="EMBL" id="PVNE01000005">
    <property type="protein sequence ID" value="PRX41721.1"/>
    <property type="molecule type" value="Genomic_DNA"/>
</dbReference>
<dbReference type="RefSeq" id="WP_146130409.1">
    <property type="nucleotide sequence ID" value="NZ_PVNE01000005.1"/>
</dbReference>
<keyword evidence="4 7" id="KW-0812">Transmembrane</keyword>
<feature type="transmembrane region" description="Helical" evidence="7">
    <location>
        <begin position="117"/>
        <end position="140"/>
    </location>
</feature>
<feature type="transmembrane region" description="Helical" evidence="7">
    <location>
        <begin position="152"/>
        <end position="173"/>
    </location>
</feature>
<evidence type="ECO:0000313" key="10">
    <source>
        <dbReference type="Proteomes" id="UP000237797"/>
    </source>
</evidence>
<dbReference type="OrthoDB" id="7055052at2"/>
<evidence type="ECO:0000256" key="4">
    <source>
        <dbReference type="ARBA" id="ARBA00022692"/>
    </source>
</evidence>
<comment type="subcellular location">
    <subcellularLocation>
        <location evidence="1">Cell membrane</location>
        <topology evidence="1">Multi-pass membrane protein</topology>
    </subcellularLocation>
</comment>
<organism evidence="9 10">
    <name type="scientific">Planifilum fimeticola</name>
    <dbReference type="NCBI Taxonomy" id="201975"/>
    <lineage>
        <taxon>Bacteria</taxon>
        <taxon>Bacillati</taxon>
        <taxon>Bacillota</taxon>
        <taxon>Bacilli</taxon>
        <taxon>Bacillales</taxon>
        <taxon>Thermoactinomycetaceae</taxon>
        <taxon>Planifilum</taxon>
    </lineage>
</organism>
<dbReference type="GO" id="GO:0005886">
    <property type="term" value="C:plasma membrane"/>
    <property type="evidence" value="ECO:0007669"/>
    <property type="project" value="UniProtKB-SubCell"/>
</dbReference>
<dbReference type="Gene3D" id="1.20.1250.20">
    <property type="entry name" value="MFS general substrate transporter like domains"/>
    <property type="match status" value="1"/>
</dbReference>
<feature type="transmembrane region" description="Helical" evidence="7">
    <location>
        <begin position="61"/>
        <end position="78"/>
    </location>
</feature>
<evidence type="ECO:0000259" key="8">
    <source>
        <dbReference type="PROSITE" id="PS50850"/>
    </source>
</evidence>
<dbReference type="InterPro" id="IPR011701">
    <property type="entry name" value="MFS"/>
</dbReference>
<feature type="domain" description="Major facilitator superfamily (MFS) profile" evidence="8">
    <location>
        <begin position="1"/>
        <end position="189"/>
    </location>
</feature>
<gene>
    <name evidence="9" type="ORF">CLV97_105153</name>
</gene>
<dbReference type="PROSITE" id="PS50850">
    <property type="entry name" value="MFS"/>
    <property type="match status" value="1"/>
</dbReference>
<keyword evidence="5 7" id="KW-1133">Transmembrane helix</keyword>
<dbReference type="Pfam" id="PF07690">
    <property type="entry name" value="MFS_1"/>
    <property type="match status" value="1"/>
</dbReference>
<dbReference type="PANTHER" id="PTHR23513:SF6">
    <property type="entry name" value="MAJOR FACILITATOR SUPERFAMILY ASSOCIATED DOMAIN-CONTAINING PROTEIN"/>
    <property type="match status" value="1"/>
</dbReference>
<feature type="transmembrane region" description="Helical" evidence="7">
    <location>
        <begin position="30"/>
        <end position="54"/>
    </location>
</feature>
<evidence type="ECO:0000256" key="5">
    <source>
        <dbReference type="ARBA" id="ARBA00022989"/>
    </source>
</evidence>
<keyword evidence="10" id="KW-1185">Reference proteome</keyword>